<dbReference type="PANTHER" id="PTHR43130">
    <property type="entry name" value="ARAC-FAMILY TRANSCRIPTIONAL REGULATOR"/>
    <property type="match status" value="1"/>
</dbReference>
<dbReference type="PRINTS" id="PR00032">
    <property type="entry name" value="HTHARAC"/>
</dbReference>
<dbReference type="Pfam" id="PF01965">
    <property type="entry name" value="DJ-1_PfpI"/>
    <property type="match status" value="1"/>
</dbReference>
<dbReference type="InterPro" id="IPR009057">
    <property type="entry name" value="Homeodomain-like_sf"/>
</dbReference>
<feature type="domain" description="HTH araC/xylS-type" evidence="4">
    <location>
        <begin position="258"/>
        <end position="356"/>
    </location>
</feature>
<dbReference type="SUPFAM" id="SSF52317">
    <property type="entry name" value="Class I glutamine amidotransferase-like"/>
    <property type="match status" value="1"/>
</dbReference>
<proteinExistence type="predicted"/>
<keyword evidence="3" id="KW-0804">Transcription</keyword>
<evidence type="ECO:0000256" key="2">
    <source>
        <dbReference type="ARBA" id="ARBA00023125"/>
    </source>
</evidence>
<dbReference type="Pfam" id="PF12833">
    <property type="entry name" value="HTH_18"/>
    <property type="match status" value="1"/>
</dbReference>
<dbReference type="SUPFAM" id="SSF46689">
    <property type="entry name" value="Homeodomain-like"/>
    <property type="match status" value="2"/>
</dbReference>
<dbReference type="PROSITE" id="PS00041">
    <property type="entry name" value="HTH_ARAC_FAMILY_1"/>
    <property type="match status" value="1"/>
</dbReference>
<dbReference type="CDD" id="cd03138">
    <property type="entry name" value="GATase1_AraC_2"/>
    <property type="match status" value="1"/>
</dbReference>
<dbReference type="Proteomes" id="UP000263595">
    <property type="component" value="Unassembled WGS sequence"/>
</dbReference>
<dbReference type="GO" id="GO:0043565">
    <property type="term" value="F:sequence-specific DNA binding"/>
    <property type="evidence" value="ECO:0007669"/>
    <property type="project" value="InterPro"/>
</dbReference>
<dbReference type="InterPro" id="IPR018062">
    <property type="entry name" value="HTH_AraC-typ_CS"/>
</dbReference>
<organism evidence="5 6">
    <name type="scientific">Pseudomonas reidholzensis</name>
    <dbReference type="NCBI Taxonomy" id="1785162"/>
    <lineage>
        <taxon>Bacteria</taxon>
        <taxon>Pseudomonadati</taxon>
        <taxon>Pseudomonadota</taxon>
        <taxon>Gammaproteobacteria</taxon>
        <taxon>Pseudomonadales</taxon>
        <taxon>Pseudomonadaceae</taxon>
        <taxon>Pseudomonas</taxon>
    </lineage>
</organism>
<dbReference type="EMBL" id="UNOZ01000019">
    <property type="protein sequence ID" value="SYX90517.1"/>
    <property type="molecule type" value="Genomic_DNA"/>
</dbReference>
<dbReference type="Gene3D" id="1.10.10.60">
    <property type="entry name" value="Homeodomain-like"/>
    <property type="match status" value="1"/>
</dbReference>
<dbReference type="GO" id="GO:0003700">
    <property type="term" value="F:DNA-binding transcription factor activity"/>
    <property type="evidence" value="ECO:0007669"/>
    <property type="project" value="InterPro"/>
</dbReference>
<dbReference type="AlphaFoldDB" id="A0A383RTX6"/>
<dbReference type="InterPro" id="IPR029062">
    <property type="entry name" value="Class_I_gatase-like"/>
</dbReference>
<sequence>MAPLYGVPRRCYIGNIDYFYAFFANMKTLPLRAAILAIDGCYASSLAGFGDVLHVTNAHLSRQQHKTGGAMSRPFSWEFVSHQGKPVTACNGLTVNSTVALSSEPYDIIFIPGLYYSGHDAFLRSLDNARPQREWLEAQWRKGAVVAANCTGTFLLAETRLLDGRQATTTWWLEKLFRERNPNVDLQLRSMVTEQDRLWCAGASASYLLQAVRMVEHFCGANTATLTAKTMLIDTSQTTQLPYLPLQMGSVHSDTMVAKAQHWLLKHFAEDVSMPQLAAALSVSVRTLIRHFNDVLGTTPLAYLQNLRIEISMKLLESGDLSIEEIANQVGYQNASSFTRLFRQHVGATPAAYRNRFASMPRG</sequence>
<dbReference type="PANTHER" id="PTHR43130:SF11">
    <property type="entry name" value="TRANSCRIPTIONAL REGULATORY PROTEIN"/>
    <property type="match status" value="1"/>
</dbReference>
<keyword evidence="1" id="KW-0805">Transcription regulation</keyword>
<dbReference type="SMART" id="SM00342">
    <property type="entry name" value="HTH_ARAC"/>
    <property type="match status" value="1"/>
</dbReference>
<dbReference type="Gene3D" id="3.40.50.880">
    <property type="match status" value="1"/>
</dbReference>
<evidence type="ECO:0000259" key="4">
    <source>
        <dbReference type="PROSITE" id="PS01124"/>
    </source>
</evidence>
<evidence type="ECO:0000256" key="1">
    <source>
        <dbReference type="ARBA" id="ARBA00023015"/>
    </source>
</evidence>
<evidence type="ECO:0000313" key="5">
    <source>
        <dbReference type="EMBL" id="SYX90517.1"/>
    </source>
</evidence>
<keyword evidence="2" id="KW-0238">DNA-binding</keyword>
<reference evidence="6" key="1">
    <citation type="submission" date="2018-08" db="EMBL/GenBank/DDBJ databases">
        <authorList>
            <person name="Blom J."/>
        </authorList>
    </citation>
    <scope>NUCLEOTIDE SEQUENCE [LARGE SCALE GENOMIC DNA]</scope>
    <source>
        <strain evidence="6">CCOS 865</strain>
    </source>
</reference>
<accession>A0A383RTX6</accession>
<dbReference type="InterPro" id="IPR018060">
    <property type="entry name" value="HTH_AraC"/>
</dbReference>
<name>A0A383RTX6_9PSED</name>
<evidence type="ECO:0000313" key="6">
    <source>
        <dbReference type="Proteomes" id="UP000263595"/>
    </source>
</evidence>
<evidence type="ECO:0000256" key="3">
    <source>
        <dbReference type="ARBA" id="ARBA00023163"/>
    </source>
</evidence>
<dbReference type="InterPro" id="IPR002818">
    <property type="entry name" value="DJ-1/PfpI"/>
</dbReference>
<keyword evidence="6" id="KW-1185">Reference proteome</keyword>
<dbReference type="GO" id="GO:0009893">
    <property type="term" value="P:positive regulation of metabolic process"/>
    <property type="evidence" value="ECO:0007669"/>
    <property type="project" value="UniProtKB-ARBA"/>
</dbReference>
<dbReference type="InterPro" id="IPR052158">
    <property type="entry name" value="INH-QAR"/>
</dbReference>
<dbReference type="InterPro" id="IPR020449">
    <property type="entry name" value="Tscrpt_reg_AraC-type_HTH"/>
</dbReference>
<dbReference type="PROSITE" id="PS01124">
    <property type="entry name" value="HTH_ARAC_FAMILY_2"/>
    <property type="match status" value="1"/>
</dbReference>
<gene>
    <name evidence="5" type="primary">cdhR</name>
    <name evidence="5" type="ORF">CCOS865_02784</name>
</gene>
<protein>
    <submittedName>
        <fullName evidence="5">HTH-type transcriptional regulator CdhR</fullName>
    </submittedName>
</protein>